<dbReference type="EMBL" id="JADMKU010000005">
    <property type="protein sequence ID" value="MBR9650898.1"/>
    <property type="molecule type" value="Genomic_DNA"/>
</dbReference>
<reference evidence="1 2" key="1">
    <citation type="journal article" date="2021" name="Arch. Microbiol.">
        <title>Thalassobius aquimarinus sp. nov., isolated from the Sea of Japan seashore.</title>
        <authorList>
            <person name="Kurilenko V.V."/>
            <person name="Romanenko L.A."/>
            <person name="Chernysheva N.Y."/>
            <person name="Velansky P.V."/>
            <person name="Tekutyeva L.A."/>
            <person name="Isaeva M.P."/>
            <person name="Mikhailov V.V."/>
        </authorList>
    </citation>
    <scope>NUCLEOTIDE SEQUENCE [LARGE SCALE GENOMIC DNA]</scope>
    <source>
        <strain evidence="1 2">KMM 8518</strain>
    </source>
</reference>
<comment type="caution">
    <text evidence="1">The sequence shown here is derived from an EMBL/GenBank/DDBJ whole genome shotgun (WGS) entry which is preliminary data.</text>
</comment>
<protein>
    <submittedName>
        <fullName evidence="1">Uncharacterized protein</fullName>
    </submittedName>
</protein>
<proteinExistence type="predicted"/>
<sequence length="69" mass="7967">MPILGLLLAFILVMILSNRRTRHCKWRADRRHDREGQSCYRCMVCGVERFTSDGKPPKDCHAETPPPSL</sequence>
<dbReference type="Proteomes" id="UP001195941">
    <property type="component" value="Unassembled WGS sequence"/>
</dbReference>
<name>A0ABS5HQL9_9RHOB</name>
<evidence type="ECO:0000313" key="1">
    <source>
        <dbReference type="EMBL" id="MBR9650898.1"/>
    </source>
</evidence>
<gene>
    <name evidence="1" type="ORF">IT775_07170</name>
</gene>
<organism evidence="1 2">
    <name type="scientific">Thalassovita aquimarina</name>
    <dbReference type="NCBI Taxonomy" id="2785917"/>
    <lineage>
        <taxon>Bacteria</taxon>
        <taxon>Pseudomonadati</taxon>
        <taxon>Pseudomonadota</taxon>
        <taxon>Alphaproteobacteria</taxon>
        <taxon>Rhodobacterales</taxon>
        <taxon>Roseobacteraceae</taxon>
        <taxon>Thalassovita</taxon>
    </lineage>
</organism>
<evidence type="ECO:0000313" key="2">
    <source>
        <dbReference type="Proteomes" id="UP001195941"/>
    </source>
</evidence>
<accession>A0ABS5HQL9</accession>
<keyword evidence="2" id="KW-1185">Reference proteome</keyword>
<dbReference type="RefSeq" id="WP_212700414.1">
    <property type="nucleotide sequence ID" value="NZ_JADMKU010000005.1"/>
</dbReference>